<evidence type="ECO:0000256" key="3">
    <source>
        <dbReference type="ARBA" id="ARBA00022723"/>
    </source>
</evidence>
<sequence>MKKTLRITNIYKLILLVLTVGLGSCSKINSETQAISLSRGAFAIAQEKPKVVASHSVLCDFAQTIAQDTIDLTCLIEPAQSSHTYRPTPSAKTAIEQAQLILYGGYEFEPSIIQLIEASTATVPKIAVHEAVVTEPIMSQHDHGHEDEHHEEESHEHEHNETTKKEAQLKPDSHIWHNVWNAVEMVELIQSQLISLNPTQAELYLQNGTALTEKLTDLNGWINQQIATIPEGQRILVTTHDSLNYYVQAYPLEEYKTLQGLSTEESPTASKLRDLVTEIRQANIPTIFAEVTANDKVINSIAREANVKISEQKLYTDGLGEAGTPAGTYIGMMENNTCAIAVGLGGKCEPFQP</sequence>
<dbReference type="STRING" id="111780.Sta7437_0067"/>
<dbReference type="eggNOG" id="COG0803">
    <property type="taxonomic scope" value="Bacteria"/>
</dbReference>
<evidence type="ECO:0000313" key="7">
    <source>
        <dbReference type="EMBL" id="AFZ33689.1"/>
    </source>
</evidence>
<reference evidence="8" key="1">
    <citation type="journal article" date="2013" name="Proc. Natl. Acad. Sci. U.S.A.">
        <title>Improving the coverage of the cyanobacterial phylum using diversity-driven genome sequencing.</title>
        <authorList>
            <person name="Shih P.M."/>
            <person name="Wu D."/>
            <person name="Latifi A."/>
            <person name="Axen S.D."/>
            <person name="Fewer D.P."/>
            <person name="Talla E."/>
            <person name="Calteau A."/>
            <person name="Cai F."/>
            <person name="Tandeau de Marsac N."/>
            <person name="Rippka R."/>
            <person name="Herdman M."/>
            <person name="Sivonen K."/>
            <person name="Coursin T."/>
            <person name="Laurent T."/>
            <person name="Goodwin L."/>
            <person name="Nolan M."/>
            <person name="Davenport K.W."/>
            <person name="Han C.S."/>
            <person name="Rubin E.M."/>
            <person name="Eisen J.A."/>
            <person name="Woyke T."/>
            <person name="Gugger M."/>
            <person name="Kerfeld C.A."/>
        </authorList>
    </citation>
    <scope>NUCLEOTIDE SEQUENCE [LARGE SCALE GENOMIC DNA]</scope>
    <source>
        <strain evidence="8">ATCC 29371 / PCC 7437</strain>
    </source>
</reference>
<evidence type="ECO:0000256" key="1">
    <source>
        <dbReference type="ARBA" id="ARBA00004196"/>
    </source>
</evidence>
<dbReference type="GO" id="GO:0030313">
    <property type="term" value="C:cell envelope"/>
    <property type="evidence" value="ECO:0007669"/>
    <property type="project" value="UniProtKB-SubCell"/>
</dbReference>
<keyword evidence="2 5" id="KW-0813">Transport</keyword>
<dbReference type="PANTHER" id="PTHR42953">
    <property type="entry name" value="HIGH-AFFINITY ZINC UPTAKE SYSTEM PROTEIN ZNUA-RELATED"/>
    <property type="match status" value="1"/>
</dbReference>
<evidence type="ECO:0000313" key="8">
    <source>
        <dbReference type="Proteomes" id="UP000010473"/>
    </source>
</evidence>
<dbReference type="PRINTS" id="PR00690">
    <property type="entry name" value="ADHESNFAMILY"/>
</dbReference>
<dbReference type="RefSeq" id="WP_015191362.1">
    <property type="nucleotide sequence ID" value="NC_019748.1"/>
</dbReference>
<evidence type="ECO:0000256" key="6">
    <source>
        <dbReference type="SAM" id="MobiDB-lite"/>
    </source>
</evidence>
<evidence type="ECO:0000256" key="2">
    <source>
        <dbReference type="ARBA" id="ARBA00022448"/>
    </source>
</evidence>
<dbReference type="PROSITE" id="PS51257">
    <property type="entry name" value="PROKAR_LIPOPROTEIN"/>
    <property type="match status" value="1"/>
</dbReference>
<dbReference type="InterPro" id="IPR006128">
    <property type="entry name" value="Lipoprotein_PsaA-like"/>
</dbReference>
<comment type="similarity">
    <text evidence="5">Belongs to the bacterial solute-binding protein 9 family.</text>
</comment>
<dbReference type="InterPro" id="IPR006127">
    <property type="entry name" value="ZnuA-like"/>
</dbReference>
<protein>
    <submittedName>
        <fullName evidence="7">Periplasmic solute binding protein</fullName>
    </submittedName>
</protein>
<dbReference type="Proteomes" id="UP000010473">
    <property type="component" value="Chromosome"/>
</dbReference>
<dbReference type="GO" id="GO:0030001">
    <property type="term" value="P:metal ion transport"/>
    <property type="evidence" value="ECO:0007669"/>
    <property type="project" value="InterPro"/>
</dbReference>
<keyword evidence="8" id="KW-1185">Reference proteome</keyword>
<dbReference type="KEGG" id="scs:Sta7437_0067"/>
<dbReference type="Pfam" id="PF01297">
    <property type="entry name" value="ZnuA"/>
    <property type="match status" value="1"/>
</dbReference>
<accession>K9XNN0</accession>
<dbReference type="PANTHER" id="PTHR42953:SF1">
    <property type="entry name" value="METAL-BINDING PROTEIN HI_0362-RELATED"/>
    <property type="match status" value="1"/>
</dbReference>
<keyword evidence="3" id="KW-0479">Metal-binding</keyword>
<name>K9XNN0_STAC7</name>
<organism evidence="7 8">
    <name type="scientific">Stanieria cyanosphaera (strain ATCC 29371 / PCC 7437)</name>
    <dbReference type="NCBI Taxonomy" id="111780"/>
    <lineage>
        <taxon>Bacteria</taxon>
        <taxon>Bacillati</taxon>
        <taxon>Cyanobacteriota</taxon>
        <taxon>Cyanophyceae</taxon>
        <taxon>Pleurocapsales</taxon>
        <taxon>Dermocarpellaceae</taxon>
        <taxon>Stanieria</taxon>
    </lineage>
</organism>
<dbReference type="GO" id="GO:0046872">
    <property type="term" value="F:metal ion binding"/>
    <property type="evidence" value="ECO:0007669"/>
    <property type="project" value="UniProtKB-KW"/>
</dbReference>
<gene>
    <name evidence="7" type="ordered locus">Sta7437_0067</name>
</gene>
<dbReference type="PATRIC" id="fig|111780.3.peg.65"/>
<dbReference type="SUPFAM" id="SSF53807">
    <property type="entry name" value="Helical backbone' metal receptor"/>
    <property type="match status" value="1"/>
</dbReference>
<comment type="subcellular location">
    <subcellularLocation>
        <location evidence="1">Cell envelope</location>
    </subcellularLocation>
</comment>
<dbReference type="EMBL" id="CP003653">
    <property type="protein sequence ID" value="AFZ33689.1"/>
    <property type="molecule type" value="Genomic_DNA"/>
</dbReference>
<evidence type="ECO:0000256" key="4">
    <source>
        <dbReference type="ARBA" id="ARBA00022729"/>
    </source>
</evidence>
<feature type="region of interest" description="Disordered" evidence="6">
    <location>
        <begin position="140"/>
        <end position="168"/>
    </location>
</feature>
<dbReference type="GO" id="GO:0007155">
    <property type="term" value="P:cell adhesion"/>
    <property type="evidence" value="ECO:0007669"/>
    <property type="project" value="InterPro"/>
</dbReference>
<dbReference type="Gene3D" id="3.40.50.1980">
    <property type="entry name" value="Nitrogenase molybdenum iron protein domain"/>
    <property type="match status" value="2"/>
</dbReference>
<dbReference type="InterPro" id="IPR006129">
    <property type="entry name" value="AdhesinB"/>
</dbReference>
<dbReference type="OrthoDB" id="9793396at2"/>
<dbReference type="AlphaFoldDB" id="K9XNN0"/>
<dbReference type="HOGENOM" id="CLU_016838_1_1_3"/>
<dbReference type="InterPro" id="IPR050492">
    <property type="entry name" value="Bact_metal-bind_prot9"/>
</dbReference>
<evidence type="ECO:0000256" key="5">
    <source>
        <dbReference type="RuleBase" id="RU003512"/>
    </source>
</evidence>
<dbReference type="PRINTS" id="PR00691">
    <property type="entry name" value="ADHESINB"/>
</dbReference>
<proteinExistence type="inferred from homology"/>
<keyword evidence="4" id="KW-0732">Signal</keyword>